<keyword evidence="2" id="KW-0732">Signal</keyword>
<reference evidence="4 5" key="1">
    <citation type="submission" date="2016-10" db="EMBL/GenBank/DDBJ databases">
        <authorList>
            <person name="de Groot N.N."/>
        </authorList>
    </citation>
    <scope>NUCLEOTIDE SEQUENCE [LARGE SCALE GENOMIC DNA]</scope>
    <source>
        <strain evidence="4 5">DSM 2179</strain>
    </source>
</reference>
<dbReference type="Proteomes" id="UP000199662">
    <property type="component" value="Unassembled WGS sequence"/>
</dbReference>
<evidence type="ECO:0000313" key="4">
    <source>
        <dbReference type="EMBL" id="SEJ75878.1"/>
    </source>
</evidence>
<dbReference type="SUPFAM" id="SSF88713">
    <property type="entry name" value="Glycoside hydrolase/deacetylase"/>
    <property type="match status" value="1"/>
</dbReference>
<dbReference type="GO" id="GO:0005576">
    <property type="term" value="C:extracellular region"/>
    <property type="evidence" value="ECO:0007669"/>
    <property type="project" value="UniProtKB-SubCell"/>
</dbReference>
<dbReference type="CDD" id="cd10918">
    <property type="entry name" value="CE4_NodB_like_5s_6s"/>
    <property type="match status" value="1"/>
</dbReference>
<keyword evidence="5" id="KW-1185">Reference proteome</keyword>
<comment type="subcellular location">
    <subcellularLocation>
        <location evidence="1">Secreted</location>
    </subcellularLocation>
</comment>
<dbReference type="Pfam" id="PF01522">
    <property type="entry name" value="Polysacc_deac_1"/>
    <property type="match status" value="1"/>
</dbReference>
<evidence type="ECO:0000256" key="2">
    <source>
        <dbReference type="ARBA" id="ARBA00022729"/>
    </source>
</evidence>
<dbReference type="PANTHER" id="PTHR34216">
    <property type="match status" value="1"/>
</dbReference>
<dbReference type="Gene3D" id="3.20.20.370">
    <property type="entry name" value="Glycoside hydrolase/deacetylase"/>
    <property type="match status" value="1"/>
</dbReference>
<dbReference type="AlphaFoldDB" id="A0A1H7BEH9"/>
<organism evidence="4 5">
    <name type="scientific">Propionispira arboris</name>
    <dbReference type="NCBI Taxonomy" id="84035"/>
    <lineage>
        <taxon>Bacteria</taxon>
        <taxon>Bacillati</taxon>
        <taxon>Bacillota</taxon>
        <taxon>Negativicutes</taxon>
        <taxon>Selenomonadales</taxon>
        <taxon>Selenomonadaceae</taxon>
        <taxon>Propionispira</taxon>
    </lineage>
</organism>
<accession>A0A1H7BEH9</accession>
<dbReference type="EMBL" id="FNZK01000016">
    <property type="protein sequence ID" value="SEJ75878.1"/>
    <property type="molecule type" value="Genomic_DNA"/>
</dbReference>
<dbReference type="PANTHER" id="PTHR34216:SF3">
    <property type="entry name" value="POLY-BETA-1,6-N-ACETYL-D-GLUCOSAMINE N-DEACETYLASE"/>
    <property type="match status" value="1"/>
</dbReference>
<evidence type="ECO:0000256" key="1">
    <source>
        <dbReference type="ARBA" id="ARBA00004613"/>
    </source>
</evidence>
<evidence type="ECO:0000313" key="5">
    <source>
        <dbReference type="Proteomes" id="UP000199662"/>
    </source>
</evidence>
<dbReference type="InterPro" id="IPR002509">
    <property type="entry name" value="NODB_dom"/>
</dbReference>
<name>A0A1H7BEH9_9FIRM</name>
<protein>
    <submittedName>
        <fullName evidence="4">Peptidoglycan/xylan/chitin deacetylase, PgdA/CDA1 family</fullName>
    </submittedName>
</protein>
<dbReference type="STRING" id="84035.SAMN05660742_11646"/>
<dbReference type="PROSITE" id="PS51677">
    <property type="entry name" value="NODB"/>
    <property type="match status" value="1"/>
</dbReference>
<sequence>MLFILVFGAFYISLNYFQGIPVLNYHQINDQDHNSLTLSSSEFEAQMKYLAKEGYTSITPDELADYLQYNKEVPAKSILITFDDGYKDNYINAYPILQKYHLSATIFLISDFVNTYDRYLTWDEIHEMEQGGINFEGHTMSHLVLTQAVSDAELQDQLEKSKQALEWRLGKKIQYLAYPCGFYNQHVIDFTKAAGYRAAFTINLGRDTTSSTLYSLNRIPVFGGGTHTFMHFWLRLKFTQIFDSLQNLKAFLLKTGKPSLAQLIYIP</sequence>
<gene>
    <name evidence="4" type="ORF">SAMN05660742_11646</name>
</gene>
<dbReference type="InterPro" id="IPR051398">
    <property type="entry name" value="Polysacch_Deacetylase"/>
</dbReference>
<dbReference type="GO" id="GO:0005975">
    <property type="term" value="P:carbohydrate metabolic process"/>
    <property type="evidence" value="ECO:0007669"/>
    <property type="project" value="InterPro"/>
</dbReference>
<feature type="domain" description="NodB homology" evidence="3">
    <location>
        <begin position="76"/>
        <end position="267"/>
    </location>
</feature>
<dbReference type="InterPro" id="IPR011330">
    <property type="entry name" value="Glyco_hydro/deAcase_b/a-brl"/>
</dbReference>
<proteinExistence type="predicted"/>
<evidence type="ECO:0000259" key="3">
    <source>
        <dbReference type="PROSITE" id="PS51677"/>
    </source>
</evidence>
<dbReference type="GO" id="GO:0016810">
    <property type="term" value="F:hydrolase activity, acting on carbon-nitrogen (but not peptide) bonds"/>
    <property type="evidence" value="ECO:0007669"/>
    <property type="project" value="InterPro"/>
</dbReference>